<keyword evidence="4 6" id="KW-1133">Transmembrane helix</keyword>
<evidence type="ECO:0000256" key="1">
    <source>
        <dbReference type="ARBA" id="ARBA00004141"/>
    </source>
</evidence>
<feature type="transmembrane region" description="Helical" evidence="6">
    <location>
        <begin position="17"/>
        <end position="37"/>
    </location>
</feature>
<dbReference type="InterPro" id="IPR050930">
    <property type="entry name" value="MFS_Vesicular_Transporter"/>
</dbReference>
<keyword evidence="5 6" id="KW-0472">Membrane</keyword>
<evidence type="ECO:0000256" key="6">
    <source>
        <dbReference type="SAM" id="Phobius"/>
    </source>
</evidence>
<comment type="subcellular location">
    <subcellularLocation>
        <location evidence="1">Membrane</location>
        <topology evidence="1">Multi-pass membrane protein</topology>
    </subcellularLocation>
</comment>
<dbReference type="STRING" id="7739.C3Z1A4"/>
<feature type="transmembrane region" description="Helical" evidence="6">
    <location>
        <begin position="139"/>
        <end position="161"/>
    </location>
</feature>
<evidence type="ECO:0000256" key="2">
    <source>
        <dbReference type="ARBA" id="ARBA00022448"/>
    </source>
</evidence>
<dbReference type="InterPro" id="IPR036259">
    <property type="entry name" value="MFS_trans_sf"/>
</dbReference>
<dbReference type="PANTHER" id="PTHR23506:SF23">
    <property type="entry name" value="GH10249P"/>
    <property type="match status" value="1"/>
</dbReference>
<evidence type="ECO:0000256" key="5">
    <source>
        <dbReference type="ARBA" id="ARBA00023136"/>
    </source>
</evidence>
<dbReference type="AlphaFoldDB" id="C3Z1A4"/>
<evidence type="ECO:0000256" key="4">
    <source>
        <dbReference type="ARBA" id="ARBA00022989"/>
    </source>
</evidence>
<name>C3Z1A4_BRAFL</name>
<evidence type="ECO:0000256" key="3">
    <source>
        <dbReference type="ARBA" id="ARBA00022692"/>
    </source>
</evidence>
<proteinExistence type="predicted"/>
<sequence>MTNKARCSLGNFRKSRALVLIVAFLAMFVDTVLTTVLRESGRLFEFKLIEGPIRSTSCSILIRWNGSICYGWGDGTGLDDDVYERFSVATRHGSKYGSAFAISESAMCIGITIGLAETTVLTEIGELADTRHGSKYGSAFAISESAMCVGITIGLAVSGVLMDALGFFWMMLGLGLLNVLLSPAAILLRNVPSTEKMDKLEVNTGRTVGHIEEPDVSKFGLLQHGYRQLLSPHVAQTPPPEVQRHGHAVQQAGPVEQWRRRVVKVIRQLRVASYVDHREQTIRFERAVQLSKHAFRIGLVVYRVPREHVVERI</sequence>
<dbReference type="Gene3D" id="1.20.1250.20">
    <property type="entry name" value="MFS general substrate transporter like domains"/>
    <property type="match status" value="1"/>
</dbReference>
<reference evidence="7" key="1">
    <citation type="journal article" date="2008" name="Nature">
        <title>The amphioxus genome and the evolution of the chordate karyotype.</title>
        <authorList>
            <consortium name="US DOE Joint Genome Institute (JGI-PGF)"/>
            <person name="Putnam N.H."/>
            <person name="Butts T."/>
            <person name="Ferrier D.E.K."/>
            <person name="Furlong R.F."/>
            <person name="Hellsten U."/>
            <person name="Kawashima T."/>
            <person name="Robinson-Rechavi M."/>
            <person name="Shoguchi E."/>
            <person name="Terry A."/>
            <person name="Yu J.-K."/>
            <person name="Benito-Gutierrez E.L."/>
            <person name="Dubchak I."/>
            <person name="Garcia-Fernandez J."/>
            <person name="Gibson-Brown J.J."/>
            <person name="Grigoriev I.V."/>
            <person name="Horton A.C."/>
            <person name="de Jong P.J."/>
            <person name="Jurka J."/>
            <person name="Kapitonov V.V."/>
            <person name="Kohara Y."/>
            <person name="Kuroki Y."/>
            <person name="Lindquist E."/>
            <person name="Lucas S."/>
            <person name="Osoegawa K."/>
            <person name="Pennacchio L.A."/>
            <person name="Salamov A.A."/>
            <person name="Satou Y."/>
            <person name="Sauka-Spengler T."/>
            <person name="Schmutz J."/>
            <person name="Shin-I T."/>
            <person name="Toyoda A."/>
            <person name="Bronner-Fraser M."/>
            <person name="Fujiyama A."/>
            <person name="Holland L.Z."/>
            <person name="Holland P.W.H."/>
            <person name="Satoh N."/>
            <person name="Rokhsar D.S."/>
        </authorList>
    </citation>
    <scope>NUCLEOTIDE SEQUENCE [LARGE SCALE GENOMIC DNA]</scope>
    <source>
        <strain evidence="7">S238N-H82</strain>
        <tissue evidence="7">Testes</tissue>
    </source>
</reference>
<dbReference type="InParanoid" id="C3Z1A4"/>
<dbReference type="eggNOG" id="KOG3764">
    <property type="taxonomic scope" value="Eukaryota"/>
</dbReference>
<feature type="transmembrane region" description="Helical" evidence="6">
    <location>
        <begin position="167"/>
        <end position="188"/>
    </location>
</feature>
<dbReference type="GO" id="GO:0016020">
    <property type="term" value="C:membrane"/>
    <property type="evidence" value="ECO:0007669"/>
    <property type="project" value="UniProtKB-SubCell"/>
</dbReference>
<keyword evidence="3 6" id="KW-0812">Transmembrane</keyword>
<protein>
    <recommendedName>
        <fullName evidence="8">Major facilitator superfamily (MFS) profile domain-containing protein</fullName>
    </recommendedName>
</protein>
<keyword evidence="2" id="KW-0813">Transport</keyword>
<dbReference type="PANTHER" id="PTHR23506">
    <property type="entry name" value="GH10249P"/>
    <property type="match status" value="1"/>
</dbReference>
<accession>C3Z1A4</accession>
<dbReference type="SUPFAM" id="SSF103473">
    <property type="entry name" value="MFS general substrate transporter"/>
    <property type="match status" value="1"/>
</dbReference>
<organism>
    <name type="scientific">Branchiostoma floridae</name>
    <name type="common">Florida lancelet</name>
    <name type="synonym">Amphioxus</name>
    <dbReference type="NCBI Taxonomy" id="7739"/>
    <lineage>
        <taxon>Eukaryota</taxon>
        <taxon>Metazoa</taxon>
        <taxon>Chordata</taxon>
        <taxon>Cephalochordata</taxon>
        <taxon>Leptocardii</taxon>
        <taxon>Amphioxiformes</taxon>
        <taxon>Branchiostomatidae</taxon>
        <taxon>Branchiostoma</taxon>
    </lineage>
</organism>
<evidence type="ECO:0000313" key="7">
    <source>
        <dbReference type="EMBL" id="EEN53803.1"/>
    </source>
</evidence>
<evidence type="ECO:0008006" key="8">
    <source>
        <dbReference type="Google" id="ProtNLM"/>
    </source>
</evidence>
<gene>
    <name evidence="7" type="ORF">BRAFLDRAFT_77306</name>
</gene>
<dbReference type="EMBL" id="GG666571">
    <property type="protein sequence ID" value="EEN53803.1"/>
    <property type="molecule type" value="Genomic_DNA"/>
</dbReference>